<reference evidence="2" key="1">
    <citation type="journal article" date="2019" name="Sci. Rep.">
        <title>Draft genome of Tanacetum cinerariifolium, the natural source of mosquito coil.</title>
        <authorList>
            <person name="Yamashiro T."/>
            <person name="Shiraishi A."/>
            <person name="Satake H."/>
            <person name="Nakayama K."/>
        </authorList>
    </citation>
    <scope>NUCLEOTIDE SEQUENCE</scope>
</reference>
<dbReference type="AlphaFoldDB" id="A0A699SSM1"/>
<sequence>MHPNKGKIAEIDANEDVTLEEIDAEKDAAIQERLEEFQAQVYHLNLEHAQKVLSMQDVKAKPAELNEVIEVVTTAKLMTKVVTTAAATTVATTIIVSPIPTVSAARRRKGVVIRDPEETSTPSVIVHSKTKSKDKGKGVLFKEPKPLKNKHI</sequence>
<proteinExistence type="predicted"/>
<organism evidence="2">
    <name type="scientific">Tanacetum cinerariifolium</name>
    <name type="common">Dalmatian daisy</name>
    <name type="synonym">Chrysanthemum cinerariifolium</name>
    <dbReference type="NCBI Taxonomy" id="118510"/>
    <lineage>
        <taxon>Eukaryota</taxon>
        <taxon>Viridiplantae</taxon>
        <taxon>Streptophyta</taxon>
        <taxon>Embryophyta</taxon>
        <taxon>Tracheophyta</taxon>
        <taxon>Spermatophyta</taxon>
        <taxon>Magnoliopsida</taxon>
        <taxon>eudicotyledons</taxon>
        <taxon>Gunneridae</taxon>
        <taxon>Pentapetalae</taxon>
        <taxon>asterids</taxon>
        <taxon>campanulids</taxon>
        <taxon>Asterales</taxon>
        <taxon>Asteraceae</taxon>
        <taxon>Asteroideae</taxon>
        <taxon>Anthemideae</taxon>
        <taxon>Anthemidinae</taxon>
        <taxon>Tanacetum</taxon>
    </lineage>
</organism>
<name>A0A699SSM1_TANCI</name>
<comment type="caution">
    <text evidence="2">The sequence shown here is derived from an EMBL/GenBank/DDBJ whole genome shotgun (WGS) entry which is preliminary data.</text>
</comment>
<dbReference type="EMBL" id="BKCJ011188151">
    <property type="protein sequence ID" value="GFD00947.1"/>
    <property type="molecule type" value="Genomic_DNA"/>
</dbReference>
<gene>
    <name evidence="2" type="ORF">Tci_872916</name>
</gene>
<feature type="compositionally biased region" description="Basic and acidic residues" evidence="1">
    <location>
        <begin position="131"/>
        <end position="146"/>
    </location>
</feature>
<evidence type="ECO:0000256" key="1">
    <source>
        <dbReference type="SAM" id="MobiDB-lite"/>
    </source>
</evidence>
<feature type="region of interest" description="Disordered" evidence="1">
    <location>
        <begin position="116"/>
        <end position="152"/>
    </location>
</feature>
<evidence type="ECO:0000313" key="2">
    <source>
        <dbReference type="EMBL" id="GFD00947.1"/>
    </source>
</evidence>
<protein>
    <submittedName>
        <fullName evidence="2">Uncharacterized protein</fullName>
    </submittedName>
</protein>
<accession>A0A699SSM1</accession>